<dbReference type="Proteomes" id="UP001163603">
    <property type="component" value="Chromosome 7"/>
</dbReference>
<proteinExistence type="predicted"/>
<evidence type="ECO:0000313" key="1">
    <source>
        <dbReference type="EMBL" id="KAJ0034765.1"/>
    </source>
</evidence>
<evidence type="ECO:0000313" key="2">
    <source>
        <dbReference type="Proteomes" id="UP001163603"/>
    </source>
</evidence>
<sequence length="2031" mass="231029">MAELAAVESIASVVSAVLQVGKCLAAPIGQFKYLHNYNTNLKNLETEVMMLKNTRDDVQVKVTAAEINGEEIKQSVKEWQTKVNNTINEAERLIQEKEENSRRFKGLRPNCINSYKHNKKAFKLKRDDIGPLLQQEERFDEVSYSSIQQSKYETNFDKIRDDVLKLMHARLKVERKVEEAKIKGEEIQEDVKKWLEDVDSIIAKAVELIENQSSIGTDHKTRYQNSKAASELMVDHIGPLLQQEERFDEVSYSTTLLSNYETNFDKLRDDVLKLKNARLKVQRKVEEAKNNVEKIEEDVKKWLEDVDSIIVKAQELIENQSSIGTDRKTRYQNSKAASELMVDIIGPLLQQEERFDEVSYSTTLLSNYETNFDKIRDDVLKLMHARLKVERKVEEAKIKGEEIEEDVKKWVEDVASIVAKAVELIENQSSIGTDHKTRYQNSKAASELMVDHIGPLLQQEERFDEVSYSTTLLSNYETNFDKLRDDVLKLKNARLKVERKVEEAKIKGEEIEEDVKKWLEDVDSIVAKAEELIENQSSIGTDRKTRYQNSKAASDLMVADSGPLLQQEERFDEVSYSTTLLSNYETNFDKLRDDVLKLKNARLKVQRKVEEARNNVEEIEEDVNKWLEDVDSIIVKAQELIENQSSIGTDRKTRYQNSKAASELMVDYIGPLLQQEKSFKKVSHPTIHKEIWLRSNEDYLAFESRNSTVKDVWDALKDENIYMIGVYGVGGLGKTTLVQEVGRQAEKDKLFEGIVFVEVSETLDTKEIQRAIANKLGLKFENEREGESERANKLYSRMKEKNILLIVDNILEELDLKTVGIPNGADRGRSKILMTARNVNVLEKIGCTNNFGMDILNEEEAWSLFKKMAGKTHKIVFSLLAKSDRYCTDTTAHPLEHNHNNHSKPDDNHCRTHWPPAHHHNTQSAAHFPLYPYHSPSPLKPPPPPHQPQQNQKTNQINFTRPQHHHPGIILASCVGGVIPTHGLNPLQQEVCKECGGLPLAICTTAKALRNKSRSGEVALQELKAPSPTKFKGLLEEDMGPFPPQIATLPALESEIQSASLEAPEAVGTTSTPGSKDKTSSATSGHLEIQSERVQAAEALPVINEHEIQIPMAAEGVVLFEKDFSAKKSGLRTAFSTKRYKIPTEDRLLQKSGLCAKKSVKTTVRKIFSHMNNGTTKIVVLGTAGVGKTTVLKALINHPNTKRMFDATILVTVSRYWNTTKIQNQVLRQLSLSREYSETDSQVAERLLGVLKVRKFLLILDDLWEQIDLGAVGIPDPNSENRCKMIMAFRKFDSGHDKNEFKVVEIKTFSEKEARELFYEHVGRIIRSSDIQSFAETIVKGCGGLPLLIIVTGRALAEENDVSKWRDASIKFSLSRTSNGCQTEDVIQRLKFSFDQLKEHDVKSCFLHCALFPEDQEVNIFNFIEYCIKEGLVTGAQADAKKRGRYIVDVLVSASLLQVTEGGKSIKMHDLIRDLALGILSSVQKDSKFPLRVGNQFLLSAYSRTMELFNSGSSSPSTSLCVPEGNQFLLRTGAGLAEPPSEEEWKHAKMVLLSDNELCTLPEEPNCPELLTLFLQRNCFLRVIPPSFFNYMASLEVLNLSGTRIQSLPETLVKLEKLVILILRDCKCLFMLPSEVGSLVCLEVLDLRGTEIDKLPDEIGELELLRRLEVPFYGSIDDGEYVKLPRHLISCGIISKLCNLETLSIVLYPGDARWHEDVKYIKTEVCKLKKLSSLCFHFPEIEHVQEFLTESDPWKNKLLMEFKFVVGREVKDISSHIPDFLEFDYNQQRQCLRFVNGEKKPDEVLQILARSTAFYLDNHLDIESLSNFGLSNVNGLKFCLICECPRIKTVVRVDEVEEDTNAAFPLLETLSIHRLWNLTGIWEGILPEGSFAQLRILSLHGCPKLEYLFKSSMIQYLCKLEELAIEDCRDIQQIIVEEEIIKSDSVALPSLKKLTLHYLPALVNICRGPWPLFEYISFYCCPNLKKIGIDSKLKDVIIKAEKSWWDGLEWENDELRLHLENCSTVIFQDRL</sequence>
<organism evidence="1 2">
    <name type="scientific">Pistacia integerrima</name>
    <dbReference type="NCBI Taxonomy" id="434235"/>
    <lineage>
        <taxon>Eukaryota</taxon>
        <taxon>Viridiplantae</taxon>
        <taxon>Streptophyta</taxon>
        <taxon>Embryophyta</taxon>
        <taxon>Tracheophyta</taxon>
        <taxon>Spermatophyta</taxon>
        <taxon>Magnoliopsida</taxon>
        <taxon>eudicotyledons</taxon>
        <taxon>Gunneridae</taxon>
        <taxon>Pentapetalae</taxon>
        <taxon>rosids</taxon>
        <taxon>malvids</taxon>
        <taxon>Sapindales</taxon>
        <taxon>Anacardiaceae</taxon>
        <taxon>Pistacia</taxon>
    </lineage>
</organism>
<reference evidence="2" key="1">
    <citation type="journal article" date="2023" name="G3 (Bethesda)">
        <title>Genome assembly and association tests identify interacting loci associated with vigor, precocity, and sex in interspecific pistachio rootstocks.</title>
        <authorList>
            <person name="Palmer W."/>
            <person name="Jacygrad E."/>
            <person name="Sagayaradj S."/>
            <person name="Cavanaugh K."/>
            <person name="Han R."/>
            <person name="Bertier L."/>
            <person name="Beede B."/>
            <person name="Kafkas S."/>
            <person name="Golino D."/>
            <person name="Preece J."/>
            <person name="Michelmore R."/>
        </authorList>
    </citation>
    <scope>NUCLEOTIDE SEQUENCE [LARGE SCALE GENOMIC DNA]</scope>
</reference>
<accession>A0ACC0YEU9</accession>
<protein>
    <submittedName>
        <fullName evidence="1">Uncharacterized protein</fullName>
    </submittedName>
</protein>
<gene>
    <name evidence="1" type="ORF">Pint_26110</name>
</gene>
<name>A0ACC0YEU9_9ROSI</name>
<dbReference type="EMBL" id="CM047742">
    <property type="protein sequence ID" value="KAJ0034765.1"/>
    <property type="molecule type" value="Genomic_DNA"/>
</dbReference>
<comment type="caution">
    <text evidence="1">The sequence shown here is derived from an EMBL/GenBank/DDBJ whole genome shotgun (WGS) entry which is preliminary data.</text>
</comment>
<keyword evidence="2" id="KW-1185">Reference proteome</keyword>